<dbReference type="Proteomes" id="UP000034913">
    <property type="component" value="Unassembled WGS sequence"/>
</dbReference>
<gene>
    <name evidence="1" type="ORF">VF00_C0001G0196</name>
</gene>
<evidence type="ECO:0000313" key="1">
    <source>
        <dbReference type="EMBL" id="KKW27261.1"/>
    </source>
</evidence>
<organism evidence="1 2">
    <name type="scientific">candidate division Kazan bacterium GW2011_GWB1_52_7</name>
    <dbReference type="NCBI Taxonomy" id="1620414"/>
    <lineage>
        <taxon>Bacteria</taxon>
        <taxon>Bacteria division Kazan-3B-28</taxon>
    </lineage>
</organism>
<reference evidence="1 2" key="1">
    <citation type="journal article" date="2015" name="Nature">
        <title>rRNA introns, odd ribosomes, and small enigmatic genomes across a large radiation of phyla.</title>
        <authorList>
            <person name="Brown C.T."/>
            <person name="Hug L.A."/>
            <person name="Thomas B.C."/>
            <person name="Sharon I."/>
            <person name="Castelle C.J."/>
            <person name="Singh A."/>
            <person name="Wilkins M.J."/>
            <person name="Williams K.H."/>
            <person name="Banfield J.F."/>
        </authorList>
    </citation>
    <scope>NUCLEOTIDE SEQUENCE [LARGE SCALE GENOMIC DNA]</scope>
</reference>
<accession>A0A0G1X8B8</accession>
<dbReference type="AlphaFoldDB" id="A0A0G1X8B8"/>
<evidence type="ECO:0000313" key="2">
    <source>
        <dbReference type="Proteomes" id="UP000034913"/>
    </source>
</evidence>
<protein>
    <submittedName>
        <fullName evidence="1">Uncharacterized protein</fullName>
    </submittedName>
</protein>
<dbReference type="EMBL" id="LCRB01000001">
    <property type="protein sequence ID" value="KKW27261.1"/>
    <property type="molecule type" value="Genomic_DNA"/>
</dbReference>
<proteinExistence type="predicted"/>
<name>A0A0G1X8B8_UNCK3</name>
<comment type="caution">
    <text evidence="1">The sequence shown here is derived from an EMBL/GenBank/DDBJ whole genome shotgun (WGS) entry which is preliminary data.</text>
</comment>
<sequence length="147" mass="16490">MDYPRRGILTLLFAMNKLLQKGGLAVAVLATLVALMGLGIPSQFVDVHAPATGDRWRVGHTYAIEWLGVEVAGPYRIELQRQPRGKWEMITRSTYGYGTDDGWLAYDWRATGPVTRRAQIRITALDHPEVVGYSGIFTIYRDSHSAR</sequence>